<comment type="caution">
    <text evidence="1">The sequence shown here is derived from an EMBL/GenBank/DDBJ whole genome shotgun (WGS) entry which is preliminary data.</text>
</comment>
<evidence type="ECO:0000313" key="2">
    <source>
        <dbReference type="Proteomes" id="UP000024635"/>
    </source>
</evidence>
<sequence>MHALNHEDFFTKSTNARVMNGNRARPSQEPHLRQRVASGYPYENKTNEGKCSGKRSKAVFMVDARQHDDMRYRRGRRGEFLVERESNKTRLFLCDSRRQRNREELLEIDEAFANISRKFPHNSYI</sequence>
<accession>A0A016VGJ0</accession>
<reference evidence="2" key="1">
    <citation type="journal article" date="2015" name="Nat. Genet.">
        <title>The genome and transcriptome of the zoonotic hookworm Ancylostoma ceylanicum identify infection-specific gene families.</title>
        <authorList>
            <person name="Schwarz E.M."/>
            <person name="Hu Y."/>
            <person name="Antoshechkin I."/>
            <person name="Miller M.M."/>
            <person name="Sternberg P.W."/>
            <person name="Aroian R.V."/>
        </authorList>
    </citation>
    <scope>NUCLEOTIDE SEQUENCE</scope>
    <source>
        <strain evidence="2">HY135</strain>
    </source>
</reference>
<protein>
    <submittedName>
        <fullName evidence="1">Uncharacterized protein</fullName>
    </submittedName>
</protein>
<dbReference type="Proteomes" id="UP000024635">
    <property type="component" value="Unassembled WGS sequence"/>
</dbReference>
<keyword evidence="2" id="KW-1185">Reference proteome</keyword>
<proteinExistence type="predicted"/>
<organism evidence="1 2">
    <name type="scientific">Ancylostoma ceylanicum</name>
    <dbReference type="NCBI Taxonomy" id="53326"/>
    <lineage>
        <taxon>Eukaryota</taxon>
        <taxon>Metazoa</taxon>
        <taxon>Ecdysozoa</taxon>
        <taxon>Nematoda</taxon>
        <taxon>Chromadorea</taxon>
        <taxon>Rhabditida</taxon>
        <taxon>Rhabditina</taxon>
        <taxon>Rhabditomorpha</taxon>
        <taxon>Strongyloidea</taxon>
        <taxon>Ancylostomatidae</taxon>
        <taxon>Ancylostomatinae</taxon>
        <taxon>Ancylostoma</taxon>
    </lineage>
</organism>
<dbReference type="EMBL" id="JARK01001347">
    <property type="protein sequence ID" value="EYC25873.1"/>
    <property type="molecule type" value="Genomic_DNA"/>
</dbReference>
<evidence type="ECO:0000313" key="1">
    <source>
        <dbReference type="EMBL" id="EYC25873.1"/>
    </source>
</evidence>
<name>A0A016VGJ0_9BILA</name>
<dbReference type="AlphaFoldDB" id="A0A016VGJ0"/>
<gene>
    <name evidence="1" type="primary">Acey_s0011.g1436</name>
    <name evidence="1" type="ORF">Y032_0011g1436</name>
</gene>